<evidence type="ECO:0000313" key="5">
    <source>
        <dbReference type="Proteomes" id="UP000027997"/>
    </source>
</evidence>
<evidence type="ECO:0000256" key="2">
    <source>
        <dbReference type="ARBA" id="ARBA00022729"/>
    </source>
</evidence>
<dbReference type="PANTHER" id="PTHR38108">
    <property type="entry name" value="UPF0319 PROTEIN YCCT"/>
    <property type="match status" value="1"/>
</dbReference>
<dbReference type="RefSeq" id="WP_020584208.1">
    <property type="nucleotide sequence ID" value="NZ_JOJP01000001.1"/>
</dbReference>
<name>A0A081K7C9_9GAMM</name>
<dbReference type="eggNOG" id="COG3110">
    <property type="taxonomic scope" value="Bacteria"/>
</dbReference>
<proteinExistence type="inferred from homology"/>
<gene>
    <name evidence="4" type="ORF">GV64_04220</name>
</gene>
<organism evidence="4 5">
    <name type="scientific">Endozoicomonas elysicola</name>
    <dbReference type="NCBI Taxonomy" id="305900"/>
    <lineage>
        <taxon>Bacteria</taxon>
        <taxon>Pseudomonadati</taxon>
        <taxon>Pseudomonadota</taxon>
        <taxon>Gammaproteobacteria</taxon>
        <taxon>Oceanospirillales</taxon>
        <taxon>Endozoicomonadaceae</taxon>
        <taxon>Endozoicomonas</taxon>
    </lineage>
</organism>
<keyword evidence="2 3" id="KW-0732">Signal</keyword>
<dbReference type="PANTHER" id="PTHR38108:SF1">
    <property type="entry name" value="UPF0319 PROTEIN YCCT"/>
    <property type="match status" value="1"/>
</dbReference>
<accession>A0A081K7C9</accession>
<dbReference type="Pfam" id="PF09829">
    <property type="entry name" value="DUF2057"/>
    <property type="match status" value="1"/>
</dbReference>
<comment type="similarity">
    <text evidence="1 3">Belongs to the UPF0319 family.</text>
</comment>
<feature type="chain" id="PRO_5008981899" description="UPF0319 protein GV64_04220" evidence="3">
    <location>
        <begin position="22"/>
        <end position="231"/>
    </location>
</feature>
<dbReference type="Proteomes" id="UP000027997">
    <property type="component" value="Unassembled WGS sequence"/>
</dbReference>
<comment type="caution">
    <text evidence="4">The sequence shown here is derived from an EMBL/GenBank/DDBJ whole genome shotgun (WGS) entry which is preliminary data.</text>
</comment>
<dbReference type="InterPro" id="IPR018635">
    <property type="entry name" value="UPF0319"/>
</dbReference>
<evidence type="ECO:0000256" key="1">
    <source>
        <dbReference type="ARBA" id="ARBA00008490"/>
    </source>
</evidence>
<protein>
    <recommendedName>
        <fullName evidence="3">UPF0319 protein GV64_04220</fullName>
    </recommendedName>
</protein>
<sequence precursor="true">MLIRRLFGALLISSLAMPVIADNTLLLPEKTKLLVLDGKDADKLNGKKDISLSNGRHQLVFQLKTLVREGGDSKMFSSSPYIMTFDLTGDQTFTINSPKLKTARDTDKLSRSPETQFSITNQKGQSVPFEFSVLNKSGLLIGVDTVEDIQKFNLSENPAAVREMAGTVYIATPQGISYQVAQQPQPSVMTAPAIAQPMSESMLQYWYNQADAPTRERFLKWVSASKSGTKE</sequence>
<reference evidence="4 5" key="1">
    <citation type="submission" date="2014-06" db="EMBL/GenBank/DDBJ databases">
        <title>Whole Genome Sequences of Three Symbiotic Endozoicomonas Bacteria.</title>
        <authorList>
            <person name="Neave M.J."/>
            <person name="Apprill A."/>
            <person name="Voolstra C.R."/>
        </authorList>
    </citation>
    <scope>NUCLEOTIDE SEQUENCE [LARGE SCALE GENOMIC DNA]</scope>
    <source>
        <strain evidence="4 5">DSM 22380</strain>
    </source>
</reference>
<dbReference type="EMBL" id="JOJP01000001">
    <property type="protein sequence ID" value="KEI70055.1"/>
    <property type="molecule type" value="Genomic_DNA"/>
</dbReference>
<dbReference type="HAMAP" id="MF_00789">
    <property type="entry name" value="UPF0319"/>
    <property type="match status" value="1"/>
</dbReference>
<dbReference type="AlphaFoldDB" id="A0A081K7C9"/>
<evidence type="ECO:0000256" key="3">
    <source>
        <dbReference type="HAMAP-Rule" id="MF_00789"/>
    </source>
</evidence>
<keyword evidence="5" id="KW-1185">Reference proteome</keyword>
<evidence type="ECO:0000313" key="4">
    <source>
        <dbReference type="EMBL" id="KEI70055.1"/>
    </source>
</evidence>
<feature type="signal peptide" evidence="3">
    <location>
        <begin position="1"/>
        <end position="21"/>
    </location>
</feature>